<evidence type="ECO:0000256" key="1">
    <source>
        <dbReference type="SAM" id="Phobius"/>
    </source>
</evidence>
<evidence type="ECO:0000313" key="3">
    <source>
        <dbReference type="Proteomes" id="UP000724148"/>
    </source>
</evidence>
<feature type="transmembrane region" description="Helical" evidence="1">
    <location>
        <begin position="65"/>
        <end position="84"/>
    </location>
</feature>
<keyword evidence="1" id="KW-1133">Transmembrane helix</keyword>
<dbReference type="EMBL" id="JACOZA010000082">
    <property type="protein sequence ID" value="MBI2097144.1"/>
    <property type="molecule type" value="Genomic_DNA"/>
</dbReference>
<protein>
    <recommendedName>
        <fullName evidence="4">Rod shape-determining protein MreD</fullName>
    </recommendedName>
</protein>
<organism evidence="2 3">
    <name type="scientific">Candidatus Sungiibacteriota bacterium</name>
    <dbReference type="NCBI Taxonomy" id="2750080"/>
    <lineage>
        <taxon>Bacteria</taxon>
        <taxon>Candidatus Sungiibacteriota</taxon>
    </lineage>
</organism>
<evidence type="ECO:0000313" key="2">
    <source>
        <dbReference type="EMBL" id="MBI2097144.1"/>
    </source>
</evidence>
<proteinExistence type="predicted"/>
<feature type="transmembrane region" description="Helical" evidence="1">
    <location>
        <begin position="6"/>
        <end position="29"/>
    </location>
</feature>
<sequence>MSATWFLIFFFVSLALFLSGFSGFAYWGLGLPVMLFLLWSLEAGKYSQVLVGVLAGLIIDSYSALPFGMHIALFLFLAVFSYAVKRFLLRRYFWGDAALVVLGSLLGALVFALGAWGLAGYHAGFWRFTRQLLIVFVTMIPLALLLIWHGYRKRETHGSHYVV</sequence>
<evidence type="ECO:0008006" key="4">
    <source>
        <dbReference type="Google" id="ProtNLM"/>
    </source>
</evidence>
<comment type="caution">
    <text evidence="2">The sequence shown here is derived from an EMBL/GenBank/DDBJ whole genome shotgun (WGS) entry which is preliminary data.</text>
</comment>
<feature type="transmembrane region" description="Helical" evidence="1">
    <location>
        <begin position="96"/>
        <end position="119"/>
    </location>
</feature>
<accession>A0A931SDL9</accession>
<reference evidence="2" key="1">
    <citation type="submission" date="2020-07" db="EMBL/GenBank/DDBJ databases">
        <title>Huge and variable diversity of episymbiotic CPR bacteria and DPANN archaea in groundwater ecosystems.</title>
        <authorList>
            <person name="He C.Y."/>
            <person name="Keren R."/>
            <person name="Whittaker M."/>
            <person name="Farag I.F."/>
            <person name="Doudna J."/>
            <person name="Cate J.H.D."/>
            <person name="Banfield J.F."/>
        </authorList>
    </citation>
    <scope>NUCLEOTIDE SEQUENCE</scope>
    <source>
        <strain evidence="2">NC_groundwater_193_Ag_S-0.1um_51_7</strain>
    </source>
</reference>
<dbReference type="Proteomes" id="UP000724148">
    <property type="component" value="Unassembled WGS sequence"/>
</dbReference>
<dbReference type="AlphaFoldDB" id="A0A931SDL9"/>
<gene>
    <name evidence="2" type="ORF">HYT40_03295</name>
</gene>
<keyword evidence="1" id="KW-0812">Transmembrane</keyword>
<name>A0A931SDL9_9BACT</name>
<feature type="transmembrane region" description="Helical" evidence="1">
    <location>
        <begin position="131"/>
        <end position="151"/>
    </location>
</feature>
<keyword evidence="1" id="KW-0472">Membrane</keyword>